<keyword evidence="6" id="KW-0489">Methyltransferase</keyword>
<dbReference type="PANTHER" id="PTHR43847">
    <property type="entry name" value="BLL3993 PROTEIN"/>
    <property type="match status" value="1"/>
</dbReference>
<dbReference type="AlphaFoldDB" id="W0RFW6"/>
<dbReference type="eggNOG" id="COG2020">
    <property type="taxonomic scope" value="Bacteria"/>
</dbReference>
<dbReference type="PANTHER" id="PTHR43847:SF1">
    <property type="entry name" value="BLL3993 PROTEIN"/>
    <property type="match status" value="1"/>
</dbReference>
<name>W0RFW6_9BACT</name>
<dbReference type="GO" id="GO:0032259">
    <property type="term" value="P:methylation"/>
    <property type="evidence" value="ECO:0007669"/>
    <property type="project" value="UniProtKB-KW"/>
</dbReference>
<proteinExistence type="predicted"/>
<dbReference type="HOGENOM" id="CLU_065200_4_1_0"/>
<dbReference type="GO" id="GO:0012505">
    <property type="term" value="C:endomembrane system"/>
    <property type="evidence" value="ECO:0007669"/>
    <property type="project" value="UniProtKB-SubCell"/>
</dbReference>
<dbReference type="Proteomes" id="UP000019151">
    <property type="component" value="Chromosome"/>
</dbReference>
<evidence type="ECO:0000256" key="2">
    <source>
        <dbReference type="ARBA" id="ARBA00022692"/>
    </source>
</evidence>
<dbReference type="STRING" id="861299.J421_0746"/>
<accession>W0RFW6</accession>
<comment type="subcellular location">
    <subcellularLocation>
        <location evidence="1">Endomembrane system</location>
        <topology evidence="1">Multi-pass membrane protein</topology>
    </subcellularLocation>
</comment>
<dbReference type="InParanoid" id="W0RFW6"/>
<dbReference type="KEGG" id="gba:J421_0746"/>
<keyword evidence="3 5" id="KW-1133">Transmembrane helix</keyword>
<reference evidence="6 7" key="1">
    <citation type="journal article" date="2014" name="Genome Announc.">
        <title>Genome Sequence and Methylome of Soil Bacterium Gemmatirosa kalamazoonensis KBS708T, a Member of the Rarely Cultivated Gemmatimonadetes Phylum.</title>
        <authorList>
            <person name="Debruyn J.M."/>
            <person name="Radosevich M."/>
            <person name="Wommack K.E."/>
            <person name="Polson S.W."/>
            <person name="Hauser L.J."/>
            <person name="Fawaz M.N."/>
            <person name="Korlach J."/>
            <person name="Tsai Y.C."/>
        </authorList>
    </citation>
    <scope>NUCLEOTIDE SEQUENCE [LARGE SCALE GENOMIC DNA]</scope>
    <source>
        <strain evidence="6 7">KBS708</strain>
    </source>
</reference>
<evidence type="ECO:0000313" key="7">
    <source>
        <dbReference type="Proteomes" id="UP000019151"/>
    </source>
</evidence>
<gene>
    <name evidence="6" type="ORF">J421_0746</name>
</gene>
<dbReference type="PATRIC" id="fig|861299.3.peg.758"/>
<evidence type="ECO:0000256" key="1">
    <source>
        <dbReference type="ARBA" id="ARBA00004127"/>
    </source>
</evidence>
<dbReference type="InterPro" id="IPR052527">
    <property type="entry name" value="Metal_cation-efflux_comp"/>
</dbReference>
<evidence type="ECO:0000256" key="5">
    <source>
        <dbReference type="SAM" id="Phobius"/>
    </source>
</evidence>
<keyword evidence="4 5" id="KW-0472">Membrane</keyword>
<keyword evidence="7" id="KW-1185">Reference proteome</keyword>
<evidence type="ECO:0000256" key="4">
    <source>
        <dbReference type="ARBA" id="ARBA00023136"/>
    </source>
</evidence>
<dbReference type="Gene3D" id="1.20.120.1630">
    <property type="match status" value="1"/>
</dbReference>
<dbReference type="Pfam" id="PF04191">
    <property type="entry name" value="PEMT"/>
    <property type="match status" value="1"/>
</dbReference>
<protein>
    <submittedName>
        <fullName evidence="6">Phospholipid methyltransferase</fullName>
    </submittedName>
</protein>
<dbReference type="EMBL" id="CP007128">
    <property type="protein sequence ID" value="AHG88283.1"/>
    <property type="molecule type" value="Genomic_DNA"/>
</dbReference>
<feature type="transmembrane region" description="Helical" evidence="5">
    <location>
        <begin position="116"/>
        <end position="134"/>
    </location>
</feature>
<feature type="transmembrane region" description="Helical" evidence="5">
    <location>
        <begin position="6"/>
        <end position="25"/>
    </location>
</feature>
<dbReference type="InterPro" id="IPR007318">
    <property type="entry name" value="Phopholipid_MeTrfase"/>
</dbReference>
<feature type="transmembrane region" description="Helical" evidence="5">
    <location>
        <begin position="46"/>
        <end position="67"/>
    </location>
</feature>
<evidence type="ECO:0000313" key="6">
    <source>
        <dbReference type="EMBL" id="AHG88283.1"/>
    </source>
</evidence>
<dbReference type="GO" id="GO:0008168">
    <property type="term" value="F:methyltransferase activity"/>
    <property type="evidence" value="ECO:0007669"/>
    <property type="project" value="UniProtKB-KW"/>
</dbReference>
<sequence length="162" mass="18280">MLIRHLLSIVLLPVMMAGLVPQWLLRANREVDTRWPPGALGVGGRVLGALLLVAGFALFAWCVTLFARVGKGTLAPWDPTTRLVAVGPYRYVRNPMITSVCTMLAGQALLVGSRVLGLWFATFLVLNHLFFLAIEEPGLEERFGEPYREYRRRVPRWIPRLR</sequence>
<organism evidence="6 7">
    <name type="scientific">Gemmatirosa kalamazoonensis</name>
    <dbReference type="NCBI Taxonomy" id="861299"/>
    <lineage>
        <taxon>Bacteria</taxon>
        <taxon>Pseudomonadati</taxon>
        <taxon>Gemmatimonadota</taxon>
        <taxon>Gemmatimonadia</taxon>
        <taxon>Gemmatimonadales</taxon>
        <taxon>Gemmatimonadaceae</taxon>
        <taxon>Gemmatirosa</taxon>
    </lineage>
</organism>
<evidence type="ECO:0000256" key="3">
    <source>
        <dbReference type="ARBA" id="ARBA00022989"/>
    </source>
</evidence>
<keyword evidence="2 5" id="KW-0812">Transmembrane</keyword>
<keyword evidence="6" id="KW-0808">Transferase</keyword>